<sequence>MNGMIFAAGLGTRLRPLTNDRPKALVELKGKTLLERVVERMREVQVERLVINIHHFADQVELFLKEKGDFGMDIVLSDERDELLDTGGGVLKARELFIPGEPVLIHNVDILTDLDLKALVCQHESREAYATLVVQQAVADRVLKFNHGILKGWENKRTGEQKIVDEGFYGATEFNYCGIQILSSEYLKHIIHQGVFSIIDEHLAQAKEHPIELFRHDGRCLDLGTPEAIKEASNFRFNDFRF</sequence>
<dbReference type="InterPro" id="IPR029044">
    <property type="entry name" value="Nucleotide-diphossugar_trans"/>
</dbReference>
<keyword evidence="5" id="KW-1185">Reference proteome</keyword>
<dbReference type="Proteomes" id="UP000546007">
    <property type="component" value="Unassembled WGS sequence"/>
</dbReference>
<protein>
    <submittedName>
        <fullName evidence="4">NDP-sugar pyrophosphorylase family protein</fullName>
    </submittedName>
</protein>
<keyword evidence="1" id="KW-0808">Transferase</keyword>
<dbReference type="GeneID" id="93100399"/>
<dbReference type="PANTHER" id="PTHR43584">
    <property type="entry name" value="NUCLEOTIDYL TRANSFERASE"/>
    <property type="match status" value="1"/>
</dbReference>
<dbReference type="RefSeq" id="WP_229782916.1">
    <property type="nucleotide sequence ID" value="NZ_AP028155.1"/>
</dbReference>
<dbReference type="PANTHER" id="PTHR43584:SF8">
    <property type="entry name" value="N-ACETYLMURAMATE ALPHA-1-PHOSPHATE URIDYLYLTRANSFERASE"/>
    <property type="match status" value="1"/>
</dbReference>
<dbReference type="AlphaFoldDB" id="A0A7W6HVU9"/>
<evidence type="ECO:0000313" key="5">
    <source>
        <dbReference type="Proteomes" id="UP000546007"/>
    </source>
</evidence>
<name>A0A7W6HVU9_9BACT</name>
<evidence type="ECO:0000259" key="3">
    <source>
        <dbReference type="Pfam" id="PF00483"/>
    </source>
</evidence>
<organism evidence="4 5">
    <name type="scientific">Butyricimonas faecihominis</name>
    <dbReference type="NCBI Taxonomy" id="1472416"/>
    <lineage>
        <taxon>Bacteria</taxon>
        <taxon>Pseudomonadati</taxon>
        <taxon>Bacteroidota</taxon>
        <taxon>Bacteroidia</taxon>
        <taxon>Bacteroidales</taxon>
        <taxon>Odoribacteraceae</taxon>
        <taxon>Butyricimonas</taxon>
    </lineage>
</organism>
<evidence type="ECO:0000313" key="4">
    <source>
        <dbReference type="EMBL" id="MBB4025884.1"/>
    </source>
</evidence>
<feature type="domain" description="Nucleotidyl transferase" evidence="3">
    <location>
        <begin position="3"/>
        <end position="134"/>
    </location>
</feature>
<dbReference type="GO" id="GO:0016779">
    <property type="term" value="F:nucleotidyltransferase activity"/>
    <property type="evidence" value="ECO:0007669"/>
    <property type="project" value="UniProtKB-KW"/>
</dbReference>
<evidence type="ECO:0000256" key="2">
    <source>
        <dbReference type="ARBA" id="ARBA00022695"/>
    </source>
</evidence>
<keyword evidence="2" id="KW-0548">Nucleotidyltransferase</keyword>
<accession>A0A7W6HVU9</accession>
<gene>
    <name evidence="4" type="ORF">GGR14_001668</name>
</gene>
<dbReference type="InterPro" id="IPR005835">
    <property type="entry name" value="NTP_transferase_dom"/>
</dbReference>
<dbReference type="Pfam" id="PF00483">
    <property type="entry name" value="NTP_transferase"/>
    <property type="match status" value="1"/>
</dbReference>
<dbReference type="InterPro" id="IPR050065">
    <property type="entry name" value="GlmU-like"/>
</dbReference>
<reference evidence="4 5" key="1">
    <citation type="submission" date="2020-08" db="EMBL/GenBank/DDBJ databases">
        <title>Genomic Encyclopedia of Type Strains, Phase IV (KMG-IV): sequencing the most valuable type-strain genomes for metagenomic binning, comparative biology and taxonomic classification.</title>
        <authorList>
            <person name="Goeker M."/>
        </authorList>
    </citation>
    <scope>NUCLEOTIDE SEQUENCE [LARGE SCALE GENOMIC DNA]</scope>
    <source>
        <strain evidence="4 5">DSM 105721</strain>
    </source>
</reference>
<dbReference type="CDD" id="cd06422">
    <property type="entry name" value="NTP_transferase_like_1"/>
    <property type="match status" value="1"/>
</dbReference>
<dbReference type="Gene3D" id="3.90.550.10">
    <property type="entry name" value="Spore Coat Polysaccharide Biosynthesis Protein SpsA, Chain A"/>
    <property type="match status" value="1"/>
</dbReference>
<comment type="caution">
    <text evidence="4">The sequence shown here is derived from an EMBL/GenBank/DDBJ whole genome shotgun (WGS) entry which is preliminary data.</text>
</comment>
<proteinExistence type="predicted"/>
<dbReference type="SUPFAM" id="SSF53448">
    <property type="entry name" value="Nucleotide-diphospho-sugar transferases"/>
    <property type="match status" value="1"/>
</dbReference>
<evidence type="ECO:0000256" key="1">
    <source>
        <dbReference type="ARBA" id="ARBA00022679"/>
    </source>
</evidence>
<dbReference type="EMBL" id="JACIES010000003">
    <property type="protein sequence ID" value="MBB4025884.1"/>
    <property type="molecule type" value="Genomic_DNA"/>
</dbReference>